<keyword evidence="5 7" id="KW-0472">Membrane</keyword>
<reference evidence="8 9" key="1">
    <citation type="journal article" date="2018" name="Science">
        <title>The opium poppy genome and morphinan production.</title>
        <authorList>
            <person name="Guo L."/>
            <person name="Winzer T."/>
            <person name="Yang X."/>
            <person name="Li Y."/>
            <person name="Ning Z."/>
            <person name="He Z."/>
            <person name="Teodor R."/>
            <person name="Lu Y."/>
            <person name="Bowser T.A."/>
            <person name="Graham I.A."/>
            <person name="Ye K."/>
        </authorList>
    </citation>
    <scope>NUCLEOTIDE SEQUENCE [LARGE SCALE GENOMIC DNA]</scope>
    <source>
        <strain evidence="9">cv. HN1</strain>
        <tissue evidence="8">Leaves</tissue>
    </source>
</reference>
<evidence type="ECO:0000256" key="7">
    <source>
        <dbReference type="SAM" id="Phobius"/>
    </source>
</evidence>
<comment type="subcellular location">
    <subcellularLocation>
        <location evidence="1">Membrane</location>
    </subcellularLocation>
</comment>
<dbReference type="OrthoDB" id="655183at2759"/>
<keyword evidence="4 7" id="KW-1133">Transmembrane helix</keyword>
<feature type="transmembrane region" description="Helical" evidence="7">
    <location>
        <begin position="198"/>
        <end position="217"/>
    </location>
</feature>
<evidence type="ECO:0000313" key="9">
    <source>
        <dbReference type="Proteomes" id="UP000316621"/>
    </source>
</evidence>
<dbReference type="EMBL" id="CM010715">
    <property type="protein sequence ID" value="RZC44051.1"/>
    <property type="molecule type" value="Genomic_DNA"/>
</dbReference>
<dbReference type="AlphaFoldDB" id="A0A4Y7I8U5"/>
<accession>A0A4Y7I8U5</accession>
<dbReference type="InterPro" id="IPR005349">
    <property type="entry name" value="TMEM14"/>
</dbReference>
<evidence type="ECO:0000256" key="6">
    <source>
        <dbReference type="SAM" id="MobiDB-lite"/>
    </source>
</evidence>
<evidence type="ECO:0000256" key="4">
    <source>
        <dbReference type="ARBA" id="ARBA00022989"/>
    </source>
</evidence>
<evidence type="ECO:0008006" key="10">
    <source>
        <dbReference type="Google" id="ProtNLM"/>
    </source>
</evidence>
<keyword evidence="3 7" id="KW-0812">Transmembrane</keyword>
<dbReference type="Gene3D" id="1.10.10.1740">
    <property type="entry name" value="Transmembrane protein 14-like"/>
    <property type="match status" value="1"/>
</dbReference>
<dbReference type="Pfam" id="PF03647">
    <property type="entry name" value="Tmemb_14"/>
    <property type="match status" value="1"/>
</dbReference>
<evidence type="ECO:0000256" key="3">
    <source>
        <dbReference type="ARBA" id="ARBA00022692"/>
    </source>
</evidence>
<feature type="compositionally biased region" description="Polar residues" evidence="6">
    <location>
        <begin position="56"/>
        <end position="65"/>
    </location>
</feature>
<feature type="transmembrane region" description="Helical" evidence="7">
    <location>
        <begin position="113"/>
        <end position="134"/>
    </location>
</feature>
<gene>
    <name evidence="8" type="ORF">C5167_037001</name>
</gene>
<dbReference type="PANTHER" id="PTHR12668">
    <property type="entry name" value="TRANSMEMBRANE PROTEIN 14, 15"/>
    <property type="match status" value="1"/>
</dbReference>
<dbReference type="Proteomes" id="UP000316621">
    <property type="component" value="Chromosome 1"/>
</dbReference>
<dbReference type="InterPro" id="IPR044890">
    <property type="entry name" value="TMEM14_sf"/>
</dbReference>
<evidence type="ECO:0000313" key="8">
    <source>
        <dbReference type="EMBL" id="RZC44051.1"/>
    </source>
</evidence>
<organism evidence="8 9">
    <name type="scientific">Papaver somniferum</name>
    <name type="common">Opium poppy</name>
    <dbReference type="NCBI Taxonomy" id="3469"/>
    <lineage>
        <taxon>Eukaryota</taxon>
        <taxon>Viridiplantae</taxon>
        <taxon>Streptophyta</taxon>
        <taxon>Embryophyta</taxon>
        <taxon>Tracheophyta</taxon>
        <taxon>Spermatophyta</taxon>
        <taxon>Magnoliopsida</taxon>
        <taxon>Ranunculales</taxon>
        <taxon>Papaveraceae</taxon>
        <taxon>Papaveroideae</taxon>
        <taxon>Papaver</taxon>
    </lineage>
</organism>
<evidence type="ECO:0000256" key="5">
    <source>
        <dbReference type="ARBA" id="ARBA00023136"/>
    </source>
</evidence>
<proteinExistence type="inferred from homology"/>
<dbReference type="PANTHER" id="PTHR12668:SF48">
    <property type="entry name" value="PROTEIN FATTY ACID EXPORT 1, CHLOROPLASTIC"/>
    <property type="match status" value="1"/>
</dbReference>
<sequence>MATTTNLSQISCFSSMNRKLNLHQRNRFMVTLPVRPSKSSVVMQLERGSVEPSSFDMKTTMTSPAGDSKLQAEGSVRSHPTNEEPVDGQLGKDVELQEQEIKEPIKAAKIHDFCFGIPFGGLVLSGGFVGFLFSRNPLTLATGILYGGALLALSTFSLKVWRHGKSSFPLILGQAALSAALLWKHFHNYSLTKKIFPAGFSAIMSAAMLCFYSYVMISGGNPPPKKKLSAASPAS</sequence>
<keyword evidence="9" id="KW-1185">Reference proteome</keyword>
<dbReference type="STRING" id="3469.A0A4Y7I8U5"/>
<feature type="transmembrane region" description="Helical" evidence="7">
    <location>
        <begin position="140"/>
        <end position="161"/>
    </location>
</feature>
<evidence type="ECO:0000256" key="2">
    <source>
        <dbReference type="ARBA" id="ARBA00007590"/>
    </source>
</evidence>
<dbReference type="Gramene" id="RZC44051">
    <property type="protein sequence ID" value="RZC44051"/>
    <property type="gene ID" value="C5167_037001"/>
</dbReference>
<protein>
    <recommendedName>
        <fullName evidence="10">Protein FATTY ACID EXPORT 1, chloroplastic</fullName>
    </recommendedName>
</protein>
<evidence type="ECO:0000256" key="1">
    <source>
        <dbReference type="ARBA" id="ARBA00004370"/>
    </source>
</evidence>
<dbReference type="GO" id="GO:0015245">
    <property type="term" value="F:fatty acid transmembrane transporter activity"/>
    <property type="evidence" value="ECO:0007669"/>
    <property type="project" value="TreeGrafter"/>
</dbReference>
<feature type="region of interest" description="Disordered" evidence="6">
    <location>
        <begin position="49"/>
        <end position="88"/>
    </location>
</feature>
<comment type="similarity">
    <text evidence="2">Belongs to the TMEM14 family.</text>
</comment>
<name>A0A4Y7I8U5_PAPSO</name>
<dbReference type="GO" id="GO:0009706">
    <property type="term" value="C:chloroplast inner membrane"/>
    <property type="evidence" value="ECO:0007669"/>
    <property type="project" value="TreeGrafter"/>
</dbReference>